<evidence type="ECO:0000313" key="1">
    <source>
        <dbReference type="EMBL" id="PLT45978.1"/>
    </source>
</evidence>
<organism evidence="1 2">
    <name type="scientific">Paenibacillus pasadenensis</name>
    <dbReference type="NCBI Taxonomy" id="217090"/>
    <lineage>
        <taxon>Bacteria</taxon>
        <taxon>Bacillati</taxon>
        <taxon>Bacillota</taxon>
        <taxon>Bacilli</taxon>
        <taxon>Bacillales</taxon>
        <taxon>Paenibacillaceae</taxon>
        <taxon>Paenibacillus</taxon>
    </lineage>
</organism>
<dbReference type="EMBL" id="NFEZ01000004">
    <property type="protein sequence ID" value="PLT45978.1"/>
    <property type="molecule type" value="Genomic_DNA"/>
</dbReference>
<comment type="caution">
    <text evidence="1">The sequence shown here is derived from an EMBL/GenBank/DDBJ whole genome shotgun (WGS) entry which is preliminary data.</text>
</comment>
<accession>A0A2N5N6K8</accession>
<reference evidence="1 2" key="1">
    <citation type="submission" date="2017-05" db="EMBL/GenBank/DDBJ databases">
        <title>Functional genome analysis of Paenibacillus pasadenensis strain R16: insights on endophytic life style and antifungal activity.</title>
        <authorList>
            <person name="Passera A."/>
            <person name="Marcolungo L."/>
            <person name="Casati P."/>
            <person name="Brasca M."/>
            <person name="Quaglino F."/>
            <person name="Delledonne M."/>
        </authorList>
    </citation>
    <scope>NUCLEOTIDE SEQUENCE [LARGE SCALE GENOMIC DNA]</scope>
    <source>
        <strain evidence="1 2">R16</strain>
    </source>
</reference>
<gene>
    <name evidence="1" type="ORF">B8V81_4409</name>
</gene>
<protein>
    <submittedName>
        <fullName evidence="1">Uncharacterized protein</fullName>
    </submittedName>
</protein>
<proteinExistence type="predicted"/>
<name>A0A2N5N6K8_9BACL</name>
<keyword evidence="2" id="KW-1185">Reference proteome</keyword>
<dbReference type="Proteomes" id="UP000234789">
    <property type="component" value="Unassembled WGS sequence"/>
</dbReference>
<sequence>MTTSEKSGSAGARPVIALTGASGSIGRHLRALAQNGEKEAE</sequence>
<dbReference type="AlphaFoldDB" id="A0A2N5N6K8"/>
<evidence type="ECO:0000313" key="2">
    <source>
        <dbReference type="Proteomes" id="UP000234789"/>
    </source>
</evidence>